<feature type="region of interest" description="Disordered" evidence="1">
    <location>
        <begin position="25"/>
        <end position="52"/>
    </location>
</feature>
<keyword evidence="3" id="KW-1185">Reference proteome</keyword>
<evidence type="ECO:0000256" key="1">
    <source>
        <dbReference type="SAM" id="MobiDB-lite"/>
    </source>
</evidence>
<dbReference type="Gene3D" id="3.30.10.10">
    <property type="entry name" value="Trypsin Inhibitor V, subunit A"/>
    <property type="match status" value="1"/>
</dbReference>
<sequence length="116" mass="11678">MITKHVRIVAAGAVLAGAALLTGCGNGDDGTPAASSSSTTQQTAEEPTMDDAKAQQLATSVVGMTEDDAVKAVADAGGTTRVVERDGEKFAVTMDLNPSRINLTVTDGKVTKATVG</sequence>
<name>A0ABW1JEC3_9ACTN</name>
<comment type="caution">
    <text evidence="2">The sequence shown here is derived from an EMBL/GenBank/DDBJ whole genome shotgun (WGS) entry which is preliminary data.</text>
</comment>
<feature type="compositionally biased region" description="Low complexity" evidence="1">
    <location>
        <begin position="31"/>
        <end position="46"/>
    </location>
</feature>
<dbReference type="RefSeq" id="WP_345716153.1">
    <property type="nucleotide sequence ID" value="NZ_BAABFP010000004.1"/>
</dbReference>
<dbReference type="Proteomes" id="UP001596189">
    <property type="component" value="Unassembled WGS sequence"/>
</dbReference>
<protein>
    <recommendedName>
        <fullName evidence="4">PepSY domain-containing protein</fullName>
    </recommendedName>
</protein>
<dbReference type="EMBL" id="JBHSRD010000003">
    <property type="protein sequence ID" value="MFC6007350.1"/>
    <property type="molecule type" value="Genomic_DNA"/>
</dbReference>
<evidence type="ECO:0000313" key="3">
    <source>
        <dbReference type="Proteomes" id="UP001596189"/>
    </source>
</evidence>
<dbReference type="PROSITE" id="PS51257">
    <property type="entry name" value="PROKAR_LIPOPROTEIN"/>
    <property type="match status" value="1"/>
</dbReference>
<evidence type="ECO:0008006" key="4">
    <source>
        <dbReference type="Google" id="ProtNLM"/>
    </source>
</evidence>
<evidence type="ECO:0000313" key="2">
    <source>
        <dbReference type="EMBL" id="MFC6007350.1"/>
    </source>
</evidence>
<gene>
    <name evidence="2" type="ORF">ACFQDO_09435</name>
</gene>
<proteinExistence type="predicted"/>
<organism evidence="2 3">
    <name type="scientific">Angustibacter luteus</name>
    <dbReference type="NCBI Taxonomy" id="658456"/>
    <lineage>
        <taxon>Bacteria</taxon>
        <taxon>Bacillati</taxon>
        <taxon>Actinomycetota</taxon>
        <taxon>Actinomycetes</taxon>
        <taxon>Kineosporiales</taxon>
        <taxon>Kineosporiaceae</taxon>
    </lineage>
</organism>
<accession>A0ABW1JEC3</accession>
<reference evidence="3" key="1">
    <citation type="journal article" date="2019" name="Int. J. Syst. Evol. Microbiol.">
        <title>The Global Catalogue of Microorganisms (GCM) 10K type strain sequencing project: providing services to taxonomists for standard genome sequencing and annotation.</title>
        <authorList>
            <consortium name="The Broad Institute Genomics Platform"/>
            <consortium name="The Broad Institute Genome Sequencing Center for Infectious Disease"/>
            <person name="Wu L."/>
            <person name="Ma J."/>
        </authorList>
    </citation>
    <scope>NUCLEOTIDE SEQUENCE [LARGE SCALE GENOMIC DNA]</scope>
    <source>
        <strain evidence="3">KACC 14249</strain>
    </source>
</reference>